<feature type="region of interest" description="Disordered" evidence="1">
    <location>
        <begin position="31"/>
        <end position="56"/>
    </location>
</feature>
<keyword evidence="3" id="KW-1185">Reference proteome</keyword>
<proteinExistence type="predicted"/>
<evidence type="ECO:0000313" key="2">
    <source>
        <dbReference type="EMBL" id="RVE61605.1"/>
    </source>
</evidence>
<gene>
    <name evidence="2" type="ORF">OJAV_G00172240</name>
</gene>
<protein>
    <submittedName>
        <fullName evidence="2">Uncharacterized protein</fullName>
    </submittedName>
</protein>
<name>A0A437CFH2_ORYJA</name>
<accession>A0A437CFH2</accession>
<reference evidence="2 3" key="2">
    <citation type="submission" date="2019-01" db="EMBL/GenBank/DDBJ databases">
        <title>A chromosome length genome reference of the Java medaka (oryzias javanicus).</title>
        <authorList>
            <person name="Herpin A."/>
            <person name="Takehana Y."/>
            <person name="Naruse K."/>
            <person name="Ansai S."/>
            <person name="Kawaguchi M."/>
        </authorList>
    </citation>
    <scope>NUCLEOTIDE SEQUENCE [LARGE SCALE GENOMIC DNA]</scope>
    <source>
        <strain evidence="2">RS831</strain>
        <tissue evidence="2">Whole body</tissue>
    </source>
</reference>
<organism evidence="2 3">
    <name type="scientific">Oryzias javanicus</name>
    <name type="common">Javanese ricefish</name>
    <name type="synonym">Aplocheilus javanicus</name>
    <dbReference type="NCBI Taxonomy" id="123683"/>
    <lineage>
        <taxon>Eukaryota</taxon>
        <taxon>Metazoa</taxon>
        <taxon>Chordata</taxon>
        <taxon>Craniata</taxon>
        <taxon>Vertebrata</taxon>
        <taxon>Euteleostomi</taxon>
        <taxon>Actinopterygii</taxon>
        <taxon>Neopterygii</taxon>
        <taxon>Teleostei</taxon>
        <taxon>Neoteleostei</taxon>
        <taxon>Acanthomorphata</taxon>
        <taxon>Ovalentaria</taxon>
        <taxon>Atherinomorphae</taxon>
        <taxon>Beloniformes</taxon>
        <taxon>Adrianichthyidae</taxon>
        <taxon>Oryziinae</taxon>
        <taxon>Oryzias</taxon>
    </lineage>
</organism>
<dbReference type="Proteomes" id="UP000283210">
    <property type="component" value="Chromosome 17"/>
</dbReference>
<evidence type="ECO:0000313" key="3">
    <source>
        <dbReference type="Proteomes" id="UP000283210"/>
    </source>
</evidence>
<sequence length="105" mass="11599">MAAMLLPTGPDGLRRFTRESLAALERRIAEAHAKGSKDGHEAQKSGEPLKPRADLEAGKQLPRIFGEIPPELVGVPLEDIDPFYYKNQKVRAAVGFCDASWEEKL</sequence>
<evidence type="ECO:0000256" key="1">
    <source>
        <dbReference type="SAM" id="MobiDB-lite"/>
    </source>
</evidence>
<dbReference type="EMBL" id="CM012453">
    <property type="protein sequence ID" value="RVE61605.1"/>
    <property type="molecule type" value="Genomic_DNA"/>
</dbReference>
<reference evidence="2 3" key="1">
    <citation type="submission" date="2018-11" db="EMBL/GenBank/DDBJ databases">
        <authorList>
            <person name="Lopez-Roques C."/>
            <person name="Donnadieu C."/>
            <person name="Bouchez O."/>
            <person name="Klopp C."/>
            <person name="Cabau C."/>
            <person name="Zahm M."/>
        </authorList>
    </citation>
    <scope>NUCLEOTIDE SEQUENCE [LARGE SCALE GENOMIC DNA]</scope>
    <source>
        <strain evidence="2">RS831</strain>
        <tissue evidence="2">Whole body</tissue>
    </source>
</reference>
<dbReference type="AlphaFoldDB" id="A0A437CFH2"/>
<dbReference type="OrthoDB" id="2984333at2759"/>